<keyword evidence="1" id="KW-0805">Transcription regulation</keyword>
<comment type="caution">
    <text evidence="7">The sequence shown here is derived from an EMBL/GenBank/DDBJ whole genome shotgun (WGS) entry which is preliminary data.</text>
</comment>
<evidence type="ECO:0000313" key="7">
    <source>
        <dbReference type="EMBL" id="RSM50753.1"/>
    </source>
</evidence>
<evidence type="ECO:0000259" key="6">
    <source>
        <dbReference type="PROSITE" id="PS50977"/>
    </source>
</evidence>
<dbReference type="PANTHER" id="PTHR30055">
    <property type="entry name" value="HTH-TYPE TRANSCRIPTIONAL REGULATOR RUTR"/>
    <property type="match status" value="1"/>
</dbReference>
<feature type="region of interest" description="Disordered" evidence="5">
    <location>
        <begin position="192"/>
        <end position="214"/>
    </location>
</feature>
<dbReference type="PROSITE" id="PS50977">
    <property type="entry name" value="HTH_TETR_2"/>
    <property type="match status" value="1"/>
</dbReference>
<keyword evidence="3" id="KW-0804">Transcription</keyword>
<dbReference type="Gene3D" id="1.10.10.60">
    <property type="entry name" value="Homeodomain-like"/>
    <property type="match status" value="1"/>
</dbReference>
<dbReference type="GO" id="GO:0000976">
    <property type="term" value="F:transcription cis-regulatory region binding"/>
    <property type="evidence" value="ECO:0007669"/>
    <property type="project" value="TreeGrafter"/>
</dbReference>
<gene>
    <name evidence="7" type="ORF">DMA12_00945</name>
</gene>
<accession>A0A428X607</accession>
<proteinExistence type="predicted"/>
<dbReference type="AlphaFoldDB" id="A0A428X607"/>
<dbReference type="Pfam" id="PF00440">
    <property type="entry name" value="TetR_N"/>
    <property type="match status" value="1"/>
</dbReference>
<dbReference type="InterPro" id="IPR050109">
    <property type="entry name" value="HTH-type_TetR-like_transc_reg"/>
</dbReference>
<dbReference type="GO" id="GO:0003700">
    <property type="term" value="F:DNA-binding transcription factor activity"/>
    <property type="evidence" value="ECO:0007669"/>
    <property type="project" value="TreeGrafter"/>
</dbReference>
<sequence length="214" mass="23147">MATTMGRRERRKVQTRQALAAAALRLFLERGYDGVTVAQIAEEADVSLATLFKHVPDGKEAVIFDDGVERREALAATVRDRPAGQSVLAALRGFMLSRGPFATDMSAERREMLDLILRTPALRAYQRKLWTSAEGVLAAAIAAATGRETTDPALHALARFVLEVPGLAGLDPHPRESVHAIFDLLENGWSDQRNGSAEGTAANPLDLLPDEPPA</sequence>
<feature type="DNA-binding region" description="H-T-H motif" evidence="4">
    <location>
        <begin position="36"/>
        <end position="55"/>
    </location>
</feature>
<evidence type="ECO:0000313" key="8">
    <source>
        <dbReference type="Proteomes" id="UP000286716"/>
    </source>
</evidence>
<keyword evidence="8" id="KW-1185">Reference proteome</keyword>
<evidence type="ECO:0000256" key="1">
    <source>
        <dbReference type="ARBA" id="ARBA00023015"/>
    </source>
</evidence>
<dbReference type="InterPro" id="IPR001647">
    <property type="entry name" value="HTH_TetR"/>
</dbReference>
<dbReference type="SUPFAM" id="SSF46689">
    <property type="entry name" value="Homeodomain-like"/>
    <property type="match status" value="1"/>
</dbReference>
<evidence type="ECO:0000256" key="3">
    <source>
        <dbReference type="ARBA" id="ARBA00023163"/>
    </source>
</evidence>
<name>A0A428X607_AMYBA</name>
<dbReference type="EMBL" id="QHHU01000001">
    <property type="protein sequence ID" value="RSM50753.1"/>
    <property type="molecule type" value="Genomic_DNA"/>
</dbReference>
<dbReference type="InterPro" id="IPR041347">
    <property type="entry name" value="MftR_C"/>
</dbReference>
<evidence type="ECO:0000256" key="4">
    <source>
        <dbReference type="PROSITE-ProRule" id="PRU00335"/>
    </source>
</evidence>
<reference evidence="7 8" key="1">
    <citation type="submission" date="2018-05" db="EMBL/GenBank/DDBJ databases">
        <title>Evolution of GPA BGCs.</title>
        <authorList>
            <person name="Waglechner N."/>
            <person name="Wright G.D."/>
        </authorList>
    </citation>
    <scope>NUCLEOTIDE SEQUENCE [LARGE SCALE GENOMIC DNA]</scope>
    <source>
        <strain evidence="7 8">DSM 5908</strain>
    </source>
</reference>
<dbReference type="PANTHER" id="PTHR30055:SF234">
    <property type="entry name" value="HTH-TYPE TRANSCRIPTIONAL REGULATOR BETI"/>
    <property type="match status" value="1"/>
</dbReference>
<dbReference type="OrthoDB" id="3635456at2"/>
<evidence type="ECO:0000256" key="2">
    <source>
        <dbReference type="ARBA" id="ARBA00023125"/>
    </source>
</evidence>
<organism evidence="7 8">
    <name type="scientific">Amycolatopsis balhimycina DSM 5908</name>
    <dbReference type="NCBI Taxonomy" id="1081091"/>
    <lineage>
        <taxon>Bacteria</taxon>
        <taxon>Bacillati</taxon>
        <taxon>Actinomycetota</taxon>
        <taxon>Actinomycetes</taxon>
        <taxon>Pseudonocardiales</taxon>
        <taxon>Pseudonocardiaceae</taxon>
        <taxon>Amycolatopsis</taxon>
    </lineage>
</organism>
<feature type="domain" description="HTH tetR-type" evidence="6">
    <location>
        <begin position="13"/>
        <end position="73"/>
    </location>
</feature>
<dbReference type="InterPro" id="IPR009057">
    <property type="entry name" value="Homeodomain-like_sf"/>
</dbReference>
<dbReference type="Gene3D" id="1.10.357.10">
    <property type="entry name" value="Tetracycline Repressor, domain 2"/>
    <property type="match status" value="1"/>
</dbReference>
<keyword evidence="2 4" id="KW-0238">DNA-binding</keyword>
<dbReference type="Pfam" id="PF17754">
    <property type="entry name" value="TetR_C_14"/>
    <property type="match status" value="1"/>
</dbReference>
<protein>
    <submittedName>
        <fullName evidence="7">TetR family transcriptional regulator</fullName>
    </submittedName>
</protein>
<dbReference type="RefSeq" id="WP_020646317.1">
    <property type="nucleotide sequence ID" value="NZ_QHHU01000001.1"/>
</dbReference>
<evidence type="ECO:0000256" key="5">
    <source>
        <dbReference type="SAM" id="MobiDB-lite"/>
    </source>
</evidence>
<dbReference type="Proteomes" id="UP000286716">
    <property type="component" value="Unassembled WGS sequence"/>
</dbReference>